<comment type="caution">
    <text evidence="2">The sequence shown here is derived from an EMBL/GenBank/DDBJ whole genome shotgun (WGS) entry which is preliminary data.</text>
</comment>
<evidence type="ECO:0000313" key="3">
    <source>
        <dbReference type="Proteomes" id="UP000573603"/>
    </source>
</evidence>
<dbReference type="Proteomes" id="UP000573603">
    <property type="component" value="Unassembled WGS sequence"/>
</dbReference>
<reference evidence="2 3" key="1">
    <citation type="journal article" date="2020" name="BMC Genomics">
        <title>Correction to: Identification and distribution of gene clusters required for synthesis of sphingolipid metabolism inhibitors in diverse species of the filamentous fungus Fusarium.</title>
        <authorList>
            <person name="Kim H.S."/>
            <person name="Lohmar J.M."/>
            <person name="Busman M."/>
            <person name="Brown D.W."/>
            <person name="Naumann T.A."/>
            <person name="Divon H.H."/>
            <person name="Lysoe E."/>
            <person name="Uhlig S."/>
            <person name="Proctor R.H."/>
        </authorList>
    </citation>
    <scope>NUCLEOTIDE SEQUENCE [LARGE SCALE GENOMIC DNA]</scope>
    <source>
        <strain evidence="2 3">NRRL 25214</strain>
    </source>
</reference>
<name>A0A8H4YJA6_9HYPO</name>
<keyword evidence="3" id="KW-1185">Reference proteome</keyword>
<sequence>MNNDYEQRVEDMALRLPTLQAKFQVLQSASAQDQLDLRSDLASKVSLAVDALTKLAQLICGQFDRFSPPPEIKITIQELNSSWEETSKAAENLLNNINNNYLDIVDFNNVSLGRWYNRAVNLQSALRAAQKSTKKDYKIEKSIRSSLFEARRDAERHVYSLQQALDEAQSEYNSLDQLALNPTMRRMTLQRFEHAMAICTFDLSDAKNAVQTAIEQGSATEQRLREQESEVREMNNLVAMQADLISQGSSLLTECSDLMGSVERAEDEISCIKFHHFRAWQLINKLADHSESAEFAVSKAACASCILMVIDTILDDHTLTAPLTEMVQRLANHDASEGCIRRIITGDYPNGLLSGVQRELELIRDRGSVSDSVRPIIKPILKQ</sequence>
<proteinExistence type="predicted"/>
<organism evidence="2 3">
    <name type="scientific">Fusarium anthophilum</name>
    <dbReference type="NCBI Taxonomy" id="48485"/>
    <lineage>
        <taxon>Eukaryota</taxon>
        <taxon>Fungi</taxon>
        <taxon>Dikarya</taxon>
        <taxon>Ascomycota</taxon>
        <taxon>Pezizomycotina</taxon>
        <taxon>Sordariomycetes</taxon>
        <taxon>Hypocreomycetidae</taxon>
        <taxon>Hypocreales</taxon>
        <taxon>Nectriaceae</taxon>
        <taxon>Fusarium</taxon>
        <taxon>Fusarium fujikuroi species complex</taxon>
    </lineage>
</organism>
<feature type="coiled-coil region" evidence="1">
    <location>
        <begin position="151"/>
        <end position="178"/>
    </location>
</feature>
<dbReference type="AlphaFoldDB" id="A0A8H4YJA6"/>
<keyword evidence="1" id="KW-0175">Coiled coil</keyword>
<protein>
    <submittedName>
        <fullName evidence="2">Uncharacterized protein</fullName>
    </submittedName>
</protein>
<evidence type="ECO:0000256" key="1">
    <source>
        <dbReference type="SAM" id="Coils"/>
    </source>
</evidence>
<dbReference type="EMBL" id="JABEVY010000599">
    <property type="protein sequence ID" value="KAF5229157.1"/>
    <property type="molecule type" value="Genomic_DNA"/>
</dbReference>
<accession>A0A8H4YJA6</accession>
<evidence type="ECO:0000313" key="2">
    <source>
        <dbReference type="EMBL" id="KAF5229157.1"/>
    </source>
</evidence>
<gene>
    <name evidence="2" type="ORF">FANTH_14295</name>
</gene>